<dbReference type="AlphaFoldDB" id="A0AAV4ELE5"/>
<sequence length="146" mass="16659">MFVALRQNSDRRLGAGEQSRRAEPKRRRAELESRAREAESEAGEQSQRGGERCRHSVTVVRTVHHRSVAQLRVCCRVVYSQCSFPVLSGVRQGCVMSALLFNDAIDWVMGQTAVDKNRGIQWNLFTSLENLDFADDLKQHHTRHIP</sequence>
<proteinExistence type="predicted"/>
<keyword evidence="2" id="KW-0808">Transferase</keyword>
<reference evidence="2 3" key="1">
    <citation type="journal article" date="2021" name="Elife">
        <title>Chloroplast acquisition without the gene transfer in kleptoplastic sea slugs, Plakobranchus ocellatus.</title>
        <authorList>
            <person name="Maeda T."/>
            <person name="Takahashi S."/>
            <person name="Yoshida T."/>
            <person name="Shimamura S."/>
            <person name="Takaki Y."/>
            <person name="Nagai Y."/>
            <person name="Toyoda A."/>
            <person name="Suzuki Y."/>
            <person name="Arimoto A."/>
            <person name="Ishii H."/>
            <person name="Satoh N."/>
            <person name="Nishiyama T."/>
            <person name="Hasebe M."/>
            <person name="Maruyama T."/>
            <person name="Minagawa J."/>
            <person name="Obokata J."/>
            <person name="Shigenobu S."/>
        </authorList>
    </citation>
    <scope>NUCLEOTIDE SEQUENCE [LARGE SCALE GENOMIC DNA]</scope>
</reference>
<keyword evidence="3" id="KW-1185">Reference proteome</keyword>
<dbReference type="EMBL" id="BMAT01003723">
    <property type="protein sequence ID" value="GFR61278.1"/>
    <property type="molecule type" value="Genomic_DNA"/>
</dbReference>
<feature type="region of interest" description="Disordered" evidence="1">
    <location>
        <begin position="1"/>
        <end position="54"/>
    </location>
</feature>
<evidence type="ECO:0000313" key="3">
    <source>
        <dbReference type="Proteomes" id="UP000762676"/>
    </source>
</evidence>
<comment type="caution">
    <text evidence="2">The sequence shown here is derived from an EMBL/GenBank/DDBJ whole genome shotgun (WGS) entry which is preliminary data.</text>
</comment>
<feature type="compositionally biased region" description="Basic and acidic residues" evidence="1">
    <location>
        <begin position="8"/>
        <end position="22"/>
    </location>
</feature>
<feature type="compositionally biased region" description="Basic and acidic residues" evidence="1">
    <location>
        <begin position="29"/>
        <end position="39"/>
    </location>
</feature>
<evidence type="ECO:0000256" key="1">
    <source>
        <dbReference type="SAM" id="MobiDB-lite"/>
    </source>
</evidence>
<keyword evidence="2" id="KW-0548">Nucleotidyltransferase</keyword>
<evidence type="ECO:0000313" key="2">
    <source>
        <dbReference type="EMBL" id="GFR61278.1"/>
    </source>
</evidence>
<dbReference type="GO" id="GO:0003964">
    <property type="term" value="F:RNA-directed DNA polymerase activity"/>
    <property type="evidence" value="ECO:0007669"/>
    <property type="project" value="UniProtKB-KW"/>
</dbReference>
<dbReference type="Proteomes" id="UP000762676">
    <property type="component" value="Unassembled WGS sequence"/>
</dbReference>
<keyword evidence="2" id="KW-0695">RNA-directed DNA polymerase</keyword>
<accession>A0AAV4ELE5</accession>
<name>A0AAV4ELE5_9GAST</name>
<protein>
    <submittedName>
        <fullName evidence="2">Reverse transcriptase</fullName>
    </submittedName>
</protein>
<gene>
    <name evidence="2" type="ORF">ElyMa_001842100</name>
</gene>
<organism evidence="2 3">
    <name type="scientific">Elysia marginata</name>
    <dbReference type="NCBI Taxonomy" id="1093978"/>
    <lineage>
        <taxon>Eukaryota</taxon>
        <taxon>Metazoa</taxon>
        <taxon>Spiralia</taxon>
        <taxon>Lophotrochozoa</taxon>
        <taxon>Mollusca</taxon>
        <taxon>Gastropoda</taxon>
        <taxon>Heterobranchia</taxon>
        <taxon>Euthyneura</taxon>
        <taxon>Panpulmonata</taxon>
        <taxon>Sacoglossa</taxon>
        <taxon>Placobranchoidea</taxon>
        <taxon>Plakobranchidae</taxon>
        <taxon>Elysia</taxon>
    </lineage>
</organism>